<protein>
    <submittedName>
        <fullName evidence="2">Uncharacterized protein</fullName>
    </submittedName>
</protein>
<name>A0A1D1UGL8_RAMVA</name>
<sequence length="63" mass="7106">MGRSDAVDRKSEGSHEGRTGSKEGKEAGETPDFLETSAFRPSLYGGSFLHRQHSLRYKREHLK</sequence>
<comment type="caution">
    <text evidence="2">The sequence shown here is derived from an EMBL/GenBank/DDBJ whole genome shotgun (WGS) entry which is preliminary data.</text>
</comment>
<keyword evidence="3" id="KW-1185">Reference proteome</keyword>
<feature type="compositionally biased region" description="Basic and acidic residues" evidence="1">
    <location>
        <begin position="1"/>
        <end position="28"/>
    </location>
</feature>
<organism evidence="2 3">
    <name type="scientific">Ramazzottius varieornatus</name>
    <name type="common">Water bear</name>
    <name type="synonym">Tardigrade</name>
    <dbReference type="NCBI Taxonomy" id="947166"/>
    <lineage>
        <taxon>Eukaryota</taxon>
        <taxon>Metazoa</taxon>
        <taxon>Ecdysozoa</taxon>
        <taxon>Tardigrada</taxon>
        <taxon>Eutardigrada</taxon>
        <taxon>Parachela</taxon>
        <taxon>Hypsibioidea</taxon>
        <taxon>Ramazzottiidae</taxon>
        <taxon>Ramazzottius</taxon>
    </lineage>
</organism>
<feature type="region of interest" description="Disordered" evidence="1">
    <location>
        <begin position="1"/>
        <end position="38"/>
    </location>
</feature>
<proteinExistence type="predicted"/>
<evidence type="ECO:0000313" key="2">
    <source>
        <dbReference type="EMBL" id="GAU87680.1"/>
    </source>
</evidence>
<dbReference type="Proteomes" id="UP000186922">
    <property type="component" value="Unassembled WGS sequence"/>
</dbReference>
<evidence type="ECO:0000313" key="3">
    <source>
        <dbReference type="Proteomes" id="UP000186922"/>
    </source>
</evidence>
<dbReference type="AlphaFoldDB" id="A0A1D1UGL8"/>
<accession>A0A1D1UGL8</accession>
<dbReference type="EMBL" id="BDGG01000001">
    <property type="protein sequence ID" value="GAU87680.1"/>
    <property type="molecule type" value="Genomic_DNA"/>
</dbReference>
<gene>
    <name evidence="2" type="primary">RvY_00494-1</name>
    <name evidence="2" type="synonym">RvY_00494.1</name>
    <name evidence="2" type="ORF">RvY_00494</name>
</gene>
<reference evidence="2 3" key="1">
    <citation type="journal article" date="2016" name="Nat. Commun.">
        <title>Extremotolerant tardigrade genome and improved radiotolerance of human cultured cells by tardigrade-unique protein.</title>
        <authorList>
            <person name="Hashimoto T."/>
            <person name="Horikawa D.D."/>
            <person name="Saito Y."/>
            <person name="Kuwahara H."/>
            <person name="Kozuka-Hata H."/>
            <person name="Shin-I T."/>
            <person name="Minakuchi Y."/>
            <person name="Ohishi K."/>
            <person name="Motoyama A."/>
            <person name="Aizu T."/>
            <person name="Enomoto A."/>
            <person name="Kondo K."/>
            <person name="Tanaka S."/>
            <person name="Hara Y."/>
            <person name="Koshikawa S."/>
            <person name="Sagara H."/>
            <person name="Miura T."/>
            <person name="Yokobori S."/>
            <person name="Miyagawa K."/>
            <person name="Suzuki Y."/>
            <person name="Kubo T."/>
            <person name="Oyama M."/>
            <person name="Kohara Y."/>
            <person name="Fujiyama A."/>
            <person name="Arakawa K."/>
            <person name="Katayama T."/>
            <person name="Toyoda A."/>
            <person name="Kunieda T."/>
        </authorList>
    </citation>
    <scope>NUCLEOTIDE SEQUENCE [LARGE SCALE GENOMIC DNA]</scope>
    <source>
        <strain evidence="2 3">YOKOZUNA-1</strain>
    </source>
</reference>
<evidence type="ECO:0000256" key="1">
    <source>
        <dbReference type="SAM" id="MobiDB-lite"/>
    </source>
</evidence>